<accession>A0ABQ6I8G5</accession>
<reference evidence="3" key="1">
    <citation type="journal article" date="2019" name="Int. J. Syst. Evol. Microbiol.">
        <title>The Global Catalogue of Microorganisms (GCM) 10K type strain sequencing project: providing services to taxonomists for standard genome sequencing and annotation.</title>
        <authorList>
            <consortium name="The Broad Institute Genomics Platform"/>
            <consortium name="The Broad Institute Genome Sequencing Center for Infectious Disease"/>
            <person name="Wu L."/>
            <person name="Ma J."/>
        </authorList>
    </citation>
    <scope>NUCLEOTIDE SEQUENCE [LARGE SCALE GENOMIC DNA]</scope>
    <source>
        <strain evidence="3">NBRC 106348</strain>
    </source>
</reference>
<dbReference type="InterPro" id="IPR018735">
    <property type="entry name" value="DUF2277"/>
</dbReference>
<feature type="region of interest" description="Disordered" evidence="1">
    <location>
        <begin position="69"/>
        <end position="139"/>
    </location>
</feature>
<dbReference type="Proteomes" id="UP001157091">
    <property type="component" value="Unassembled WGS sequence"/>
</dbReference>
<gene>
    <name evidence="2" type="ORF">GCM10025864_37840</name>
</gene>
<protein>
    <recommendedName>
        <fullName evidence="4">DUF2277 domain-containing protein</fullName>
    </recommendedName>
</protein>
<evidence type="ECO:0008006" key="4">
    <source>
        <dbReference type="Google" id="ProtNLM"/>
    </source>
</evidence>
<dbReference type="Pfam" id="PF10041">
    <property type="entry name" value="DUF2277"/>
    <property type="match status" value="1"/>
</dbReference>
<dbReference type="EMBL" id="BSUK01000001">
    <property type="protein sequence ID" value="GMA26025.1"/>
    <property type="molecule type" value="Genomic_DNA"/>
</dbReference>
<proteinExistence type="predicted"/>
<keyword evidence="3" id="KW-1185">Reference proteome</keyword>
<evidence type="ECO:0000313" key="3">
    <source>
        <dbReference type="Proteomes" id="UP001157091"/>
    </source>
</evidence>
<feature type="compositionally biased region" description="Low complexity" evidence="1">
    <location>
        <begin position="104"/>
        <end position="116"/>
    </location>
</feature>
<sequence>MCRNITTLRGLEPPATSEEVEAAARQYVRKVTGVQKLSDATRDAFEAAVAAVAAATEQVLDELPERRTPLPRCRRCGAPRSRSGSPAGWPSVRSTSACTSSVWRTSTPTTGRSSGPEAGKKRWRARVADRRFAGMRREA</sequence>
<name>A0ABQ6I8G5_9MICO</name>
<feature type="compositionally biased region" description="Polar residues" evidence="1">
    <location>
        <begin position="92"/>
        <end position="103"/>
    </location>
</feature>
<organism evidence="2 3">
    <name type="scientific">Luteimicrobium album</name>
    <dbReference type="NCBI Taxonomy" id="1054550"/>
    <lineage>
        <taxon>Bacteria</taxon>
        <taxon>Bacillati</taxon>
        <taxon>Actinomycetota</taxon>
        <taxon>Actinomycetes</taxon>
        <taxon>Micrococcales</taxon>
        <taxon>Luteimicrobium</taxon>
    </lineage>
</organism>
<evidence type="ECO:0000313" key="2">
    <source>
        <dbReference type="EMBL" id="GMA26025.1"/>
    </source>
</evidence>
<dbReference type="RefSeq" id="WP_348525288.1">
    <property type="nucleotide sequence ID" value="NZ_BSUK01000001.1"/>
</dbReference>
<feature type="compositionally biased region" description="Basic and acidic residues" evidence="1">
    <location>
        <begin position="126"/>
        <end position="139"/>
    </location>
</feature>
<comment type="caution">
    <text evidence="2">The sequence shown here is derived from an EMBL/GenBank/DDBJ whole genome shotgun (WGS) entry which is preliminary data.</text>
</comment>
<evidence type="ECO:0000256" key="1">
    <source>
        <dbReference type="SAM" id="MobiDB-lite"/>
    </source>
</evidence>